<evidence type="ECO:0000256" key="1">
    <source>
        <dbReference type="SAM" id="Phobius"/>
    </source>
</evidence>
<accession>A0A5B7WR88</accession>
<reference evidence="2 3" key="1">
    <citation type="submission" date="2018-12" db="EMBL/GenBank/DDBJ databases">
        <title>Complete Genome Sequence of Glutamicibacter creatinolyticus strain LGCM259,isolated from an abscess of a 12-year-old mare in Italy.</title>
        <authorList>
            <person name="Santos R.G."/>
            <person name="Silva A.L."/>
            <person name="Seyffert N."/>
            <person name="Castro T.L.P."/>
            <person name="Attili A.R."/>
            <person name="Rifici C."/>
            <person name="Mazzullo G."/>
            <person name="Brenig B."/>
            <person name="Venanzi F."/>
            <person name="Azevedo V."/>
        </authorList>
    </citation>
    <scope>NUCLEOTIDE SEQUENCE [LARGE SCALE GENOMIC DNA]</scope>
    <source>
        <strain evidence="2 3">LGCM 259</strain>
    </source>
</reference>
<sequence length="92" mass="9924">MEERVALRQTPYPIPTLVMMGGALLVALMSVDWTGSGQERPIWVFLLPPIFGSVGSLLGLARRDYSWATASAILGLGLLPMPIILTLLVDGM</sequence>
<keyword evidence="1" id="KW-0472">Membrane</keyword>
<evidence type="ECO:0000313" key="3">
    <source>
        <dbReference type="Proteomes" id="UP000307000"/>
    </source>
</evidence>
<gene>
    <name evidence="2" type="ORF">GcLGCM259_0637</name>
</gene>
<dbReference type="KEGG" id="gcr:GcLGCM259_0637"/>
<keyword evidence="1" id="KW-1133">Transmembrane helix</keyword>
<keyword evidence="3" id="KW-1185">Reference proteome</keyword>
<dbReference type="EMBL" id="CP034412">
    <property type="protein sequence ID" value="QCY46399.1"/>
    <property type="molecule type" value="Genomic_DNA"/>
</dbReference>
<name>A0A5B7WR88_9MICC</name>
<organism evidence="2 3">
    <name type="scientific">Glutamicibacter creatinolyticus</name>
    <dbReference type="NCBI Taxonomy" id="162496"/>
    <lineage>
        <taxon>Bacteria</taxon>
        <taxon>Bacillati</taxon>
        <taxon>Actinomycetota</taxon>
        <taxon>Actinomycetes</taxon>
        <taxon>Micrococcales</taxon>
        <taxon>Micrococcaceae</taxon>
        <taxon>Glutamicibacter</taxon>
    </lineage>
</organism>
<dbReference type="Proteomes" id="UP000307000">
    <property type="component" value="Chromosome"/>
</dbReference>
<dbReference type="RefSeq" id="WP_054820608.1">
    <property type="nucleotide sequence ID" value="NZ_CP034412.1"/>
</dbReference>
<evidence type="ECO:0000313" key="2">
    <source>
        <dbReference type="EMBL" id="QCY46399.1"/>
    </source>
</evidence>
<feature type="transmembrane region" description="Helical" evidence="1">
    <location>
        <begin position="43"/>
        <end position="61"/>
    </location>
</feature>
<dbReference type="AlphaFoldDB" id="A0A5B7WR88"/>
<keyword evidence="1" id="KW-0812">Transmembrane</keyword>
<proteinExistence type="predicted"/>
<protein>
    <submittedName>
        <fullName evidence="2">Uncharacterized protein</fullName>
    </submittedName>
</protein>
<feature type="transmembrane region" description="Helical" evidence="1">
    <location>
        <begin position="67"/>
        <end position="89"/>
    </location>
</feature>
<feature type="transmembrane region" description="Helical" evidence="1">
    <location>
        <begin position="12"/>
        <end position="31"/>
    </location>
</feature>